<feature type="non-terminal residue" evidence="1">
    <location>
        <position position="1"/>
    </location>
</feature>
<organism evidence="1">
    <name type="scientific">marine sediment metagenome</name>
    <dbReference type="NCBI Taxonomy" id="412755"/>
    <lineage>
        <taxon>unclassified sequences</taxon>
        <taxon>metagenomes</taxon>
        <taxon>ecological metagenomes</taxon>
    </lineage>
</organism>
<proteinExistence type="predicted"/>
<protein>
    <submittedName>
        <fullName evidence="1">Uncharacterized protein</fullName>
    </submittedName>
</protein>
<sequence length="136" mass="15449">ISDEGKQTKKAFDDLPDIVVDFHKIREDNRRLDKLQGLHNVLNSITDQIAKLPTIQVDVNIDFGKIRKNIQKLTKIQKFHEILDLIESKITALGIIKLDPSIEKAQNEWTIALAELKICPVCKQSTVNIETHCGQP</sequence>
<dbReference type="EMBL" id="LAZR01024940">
    <property type="protein sequence ID" value="KKL73501.1"/>
    <property type="molecule type" value="Genomic_DNA"/>
</dbReference>
<accession>A0A0F9F4T7</accession>
<evidence type="ECO:0000313" key="1">
    <source>
        <dbReference type="EMBL" id="KKL73501.1"/>
    </source>
</evidence>
<dbReference type="AlphaFoldDB" id="A0A0F9F4T7"/>
<gene>
    <name evidence="1" type="ORF">LCGC14_2074230</name>
</gene>
<reference evidence="1" key="1">
    <citation type="journal article" date="2015" name="Nature">
        <title>Complex archaea that bridge the gap between prokaryotes and eukaryotes.</title>
        <authorList>
            <person name="Spang A."/>
            <person name="Saw J.H."/>
            <person name="Jorgensen S.L."/>
            <person name="Zaremba-Niedzwiedzka K."/>
            <person name="Martijn J."/>
            <person name="Lind A.E."/>
            <person name="van Eijk R."/>
            <person name="Schleper C."/>
            <person name="Guy L."/>
            <person name="Ettema T.J."/>
        </authorList>
    </citation>
    <scope>NUCLEOTIDE SEQUENCE</scope>
</reference>
<name>A0A0F9F4T7_9ZZZZ</name>
<comment type="caution">
    <text evidence="1">The sequence shown here is derived from an EMBL/GenBank/DDBJ whole genome shotgun (WGS) entry which is preliminary data.</text>
</comment>